<keyword evidence="3" id="KW-1185">Reference proteome</keyword>
<organism evidence="2 3">
    <name type="scientific">Streptomyces coacervatus</name>
    <dbReference type="NCBI Taxonomy" id="647381"/>
    <lineage>
        <taxon>Bacteria</taxon>
        <taxon>Bacillati</taxon>
        <taxon>Actinomycetota</taxon>
        <taxon>Actinomycetes</taxon>
        <taxon>Kitasatosporales</taxon>
        <taxon>Streptomycetaceae</taxon>
        <taxon>Streptomyces</taxon>
    </lineage>
</organism>
<proteinExistence type="predicted"/>
<keyword evidence="1" id="KW-0732">Signal</keyword>
<comment type="caution">
    <text evidence="2">The sequence shown here is derived from an EMBL/GenBank/DDBJ whole genome shotgun (WGS) entry which is preliminary data.</text>
</comment>
<reference evidence="3" key="1">
    <citation type="journal article" date="2019" name="Int. J. Syst. Evol. Microbiol.">
        <title>The Global Catalogue of Microorganisms (GCM) 10K type strain sequencing project: providing services to taxonomists for standard genome sequencing and annotation.</title>
        <authorList>
            <consortium name="The Broad Institute Genomics Platform"/>
            <consortium name="The Broad Institute Genome Sequencing Center for Infectious Disease"/>
            <person name="Wu L."/>
            <person name="Ma J."/>
        </authorList>
    </citation>
    <scope>NUCLEOTIDE SEQUENCE [LARGE SCALE GENOMIC DNA]</scope>
    <source>
        <strain evidence="3">JCM 17138</strain>
    </source>
</reference>
<evidence type="ECO:0000313" key="2">
    <source>
        <dbReference type="EMBL" id="GAA3799612.1"/>
    </source>
</evidence>
<sequence>MRPRLSAAAVVLAALATAGTALTTAAAHATPGRHISAAAYSRPHQAQAIDARGPGVFPHSVDYDPHSRRFVVGSLAHSTISTVSTDGTVRTLVDDKRLVSVQGVRVDSRRNRVLATNVDYGLADRSSPSTKLSVAGVASYDATSGRRQWYADLNKVAGDGKQHLLADVTVAPDGTAYAVDQLTPTVFRIDRHGRASVLLSDDLLAGTVDIPNFLTGVGATAVAWMPGDFLIVAKADGSLVRVPTRHPEQAGAVRLSTRLSALTAGIRVLPDGSIAAVSSGLLTGEAAVVQRVRPCDHWKAATVTVTDSVADPVTSAVTAGPRGSTYALSGGLAALLMGRPNDGFTLRPVDVG</sequence>
<dbReference type="EMBL" id="BAABDE010000017">
    <property type="protein sequence ID" value="GAA3799612.1"/>
    <property type="molecule type" value="Genomic_DNA"/>
</dbReference>
<accession>A0ABP7HQF5</accession>
<dbReference type="RefSeq" id="WP_275778284.1">
    <property type="nucleotide sequence ID" value="NZ_BAABDE010000017.1"/>
</dbReference>
<gene>
    <name evidence="2" type="ORF">GCM10022403_037090</name>
</gene>
<feature type="signal peptide" evidence="1">
    <location>
        <begin position="1"/>
        <end position="29"/>
    </location>
</feature>
<protein>
    <submittedName>
        <fullName evidence="2">SMP-30/gluconolactonase/LRE family protein</fullName>
    </submittedName>
</protein>
<dbReference type="SUPFAM" id="SSF63829">
    <property type="entry name" value="Calcium-dependent phosphotriesterase"/>
    <property type="match status" value="1"/>
</dbReference>
<dbReference type="Proteomes" id="UP001501009">
    <property type="component" value="Unassembled WGS sequence"/>
</dbReference>
<name>A0ABP7HQF5_9ACTN</name>
<dbReference type="PANTHER" id="PTHR31460">
    <property type="match status" value="1"/>
</dbReference>
<evidence type="ECO:0000313" key="3">
    <source>
        <dbReference type="Proteomes" id="UP001501009"/>
    </source>
</evidence>
<dbReference type="InterPro" id="IPR053224">
    <property type="entry name" value="Sensory_adhesion_molecule"/>
</dbReference>
<dbReference type="PANTHER" id="PTHR31460:SF3">
    <property type="entry name" value="MESOCENTIN"/>
    <property type="match status" value="1"/>
</dbReference>
<evidence type="ECO:0000256" key="1">
    <source>
        <dbReference type="SAM" id="SignalP"/>
    </source>
</evidence>
<feature type="chain" id="PRO_5046497959" evidence="1">
    <location>
        <begin position="30"/>
        <end position="352"/>
    </location>
</feature>